<name>A0ABS7T9V4_9GAMM</name>
<gene>
    <name evidence="2" type="ORF">K6753_14155</name>
</gene>
<comment type="caution">
    <text evidence="2">The sequence shown here is derived from an EMBL/GenBank/DDBJ whole genome shotgun (WGS) entry which is preliminary data.</text>
</comment>
<sequence length="188" mass="20361">MNADTARGEVFGDALACEETRPAGFQPCASDPARLRAACLRSEGLLRALAVVEDSRGVEENEEYDPGTAALNRLEAKVDLLTALVARLARTQEPAEPIRALRWSALGVCVPGDTATAPGTTGIFRIQPSDWLPEALELPATVLASVTDGDGPQLWLRFGPLTPTLESALERHLFRVHRRAIAESRRPR</sequence>
<dbReference type="EMBL" id="JAINZW010000010">
    <property type="protein sequence ID" value="MBZ4040676.1"/>
    <property type="molecule type" value="Genomic_DNA"/>
</dbReference>
<dbReference type="RefSeq" id="WP_223677134.1">
    <property type="nucleotide sequence ID" value="NZ_JAINZW010000010.1"/>
</dbReference>
<accession>A0ABS7T9V4</accession>
<organism evidence="2 3">
    <name type="scientific">Novilysobacter selenitireducens</name>
    <dbReference type="NCBI Taxonomy" id="2872639"/>
    <lineage>
        <taxon>Bacteria</taxon>
        <taxon>Pseudomonadati</taxon>
        <taxon>Pseudomonadota</taxon>
        <taxon>Gammaproteobacteria</taxon>
        <taxon>Lysobacterales</taxon>
        <taxon>Lysobacteraceae</taxon>
        <taxon>Novilysobacter</taxon>
    </lineage>
</organism>
<keyword evidence="3" id="KW-1185">Reference proteome</keyword>
<dbReference type="Pfam" id="PF16823">
    <property type="entry name" value="tPilZ"/>
    <property type="match status" value="1"/>
</dbReference>
<reference evidence="2 3" key="1">
    <citation type="submission" date="2021-09" db="EMBL/GenBank/DDBJ databases">
        <title>Lysobacter sp. 13A isolated from the river sediment.</title>
        <authorList>
            <person name="Liu H."/>
            <person name="Li S."/>
            <person name="Mao S."/>
        </authorList>
    </citation>
    <scope>NUCLEOTIDE SEQUENCE [LARGE SCALE GENOMIC DNA]</scope>
    <source>
        <strain evidence="2 3">13A</strain>
    </source>
</reference>
<proteinExistence type="predicted"/>
<evidence type="ECO:0000259" key="1">
    <source>
        <dbReference type="Pfam" id="PF16823"/>
    </source>
</evidence>
<feature type="domain" description="Cyclic di-GMP receptor atypical PilZ" evidence="1">
    <location>
        <begin position="46"/>
        <end position="186"/>
    </location>
</feature>
<dbReference type="Proteomes" id="UP001430954">
    <property type="component" value="Unassembled WGS sequence"/>
</dbReference>
<evidence type="ECO:0000313" key="3">
    <source>
        <dbReference type="Proteomes" id="UP001430954"/>
    </source>
</evidence>
<evidence type="ECO:0000313" key="2">
    <source>
        <dbReference type="EMBL" id="MBZ4040676.1"/>
    </source>
</evidence>
<dbReference type="InterPro" id="IPR031800">
    <property type="entry name" value="PilZ_atypical"/>
</dbReference>
<protein>
    <submittedName>
        <fullName evidence="2">PilZ domain-containing protein</fullName>
    </submittedName>
</protein>